<protein>
    <submittedName>
        <fullName evidence="2">Uncharacterized protein</fullName>
    </submittedName>
</protein>
<organism evidence="2 3">
    <name type="scientific">Elysia crispata</name>
    <name type="common">lettuce slug</name>
    <dbReference type="NCBI Taxonomy" id="231223"/>
    <lineage>
        <taxon>Eukaryota</taxon>
        <taxon>Metazoa</taxon>
        <taxon>Spiralia</taxon>
        <taxon>Lophotrochozoa</taxon>
        <taxon>Mollusca</taxon>
        <taxon>Gastropoda</taxon>
        <taxon>Heterobranchia</taxon>
        <taxon>Euthyneura</taxon>
        <taxon>Panpulmonata</taxon>
        <taxon>Sacoglossa</taxon>
        <taxon>Placobranchoidea</taxon>
        <taxon>Plakobranchidae</taxon>
        <taxon>Elysia</taxon>
    </lineage>
</organism>
<evidence type="ECO:0000313" key="2">
    <source>
        <dbReference type="EMBL" id="KAK3756417.1"/>
    </source>
</evidence>
<evidence type="ECO:0000256" key="1">
    <source>
        <dbReference type="SAM" id="Phobius"/>
    </source>
</evidence>
<proteinExistence type="predicted"/>
<name>A0AAE0YUD9_9GAST</name>
<dbReference type="AlphaFoldDB" id="A0AAE0YUD9"/>
<keyword evidence="1" id="KW-0812">Transmembrane</keyword>
<gene>
    <name evidence="2" type="ORF">RRG08_053141</name>
</gene>
<keyword evidence="3" id="KW-1185">Reference proteome</keyword>
<sequence length="528" mass="60326">MSDVPALSSERIFNRCLYRLAEHGSSQSFLEQLPPTRPHGSHLYGHILTRDHQSSKNKLGSPLYVILPATGSIWYRKSFNFSGVELNCSVTQWEFCINMIKNPKDLSCECSRRKLIGPRVFYTFYWYFLTVTDDYHERNFSASLDDEGLVSRLMEVVKFSSMPAVSQIFCKDTQKSFSWTFTPSSPLIKSFFQVAAVEWFNKVHSTPPRSQLIARVQYDTRRTPLVVITSLYQNKVAVIEDGRLGHFTLAILRTLTQQKTTVQVVVSFNRTRYDYAMAHLLDENQKQIQRLYPTTTKTATKISTTTNTSTSKSTNKTQLLRSSTSALKYDIGAKNFAELSGEIEIRMLAAPYRRIRAMLEWRRTVSGSDMIMCSVLRGFMGSPPVNLTLTSKTIGNDEHVTQLISLQGVARIRYIPLYVKRRVFHCRLSGPSMQCVKPTDPVAQQVTENFTDVSISSFLASMDAYFVMYSVQSFIILIVILSTLSNVMQHLQLLASRKKKAIEFIQHELETMRPRDSRRTHVRSESAP</sequence>
<dbReference type="Proteomes" id="UP001283361">
    <property type="component" value="Unassembled WGS sequence"/>
</dbReference>
<feature type="transmembrane region" description="Helical" evidence="1">
    <location>
        <begin position="466"/>
        <end position="488"/>
    </location>
</feature>
<comment type="caution">
    <text evidence="2">The sequence shown here is derived from an EMBL/GenBank/DDBJ whole genome shotgun (WGS) entry which is preliminary data.</text>
</comment>
<keyword evidence="1" id="KW-1133">Transmembrane helix</keyword>
<keyword evidence="1" id="KW-0472">Membrane</keyword>
<reference evidence="2" key="1">
    <citation type="journal article" date="2023" name="G3 (Bethesda)">
        <title>A reference genome for the long-term kleptoplast-retaining sea slug Elysia crispata morphotype clarki.</title>
        <authorList>
            <person name="Eastman K.E."/>
            <person name="Pendleton A.L."/>
            <person name="Shaikh M.A."/>
            <person name="Suttiyut T."/>
            <person name="Ogas R."/>
            <person name="Tomko P."/>
            <person name="Gavelis G."/>
            <person name="Widhalm J.R."/>
            <person name="Wisecaver J.H."/>
        </authorList>
    </citation>
    <scope>NUCLEOTIDE SEQUENCE</scope>
    <source>
        <strain evidence="2">ECLA1</strain>
    </source>
</reference>
<dbReference type="EMBL" id="JAWDGP010005519">
    <property type="protein sequence ID" value="KAK3756417.1"/>
    <property type="molecule type" value="Genomic_DNA"/>
</dbReference>
<accession>A0AAE0YUD9</accession>
<evidence type="ECO:0000313" key="3">
    <source>
        <dbReference type="Proteomes" id="UP001283361"/>
    </source>
</evidence>